<dbReference type="Proteomes" id="UP000682358">
    <property type="component" value="Plasmid p15628B_125"/>
</dbReference>
<evidence type="ECO:0000256" key="1">
    <source>
        <dbReference type="SAM" id="Phobius"/>
    </source>
</evidence>
<gene>
    <name evidence="2" type="ORF">KOF27_22205</name>
</gene>
<keyword evidence="1" id="KW-0812">Transmembrane</keyword>
<keyword evidence="1" id="KW-1133">Transmembrane helix</keyword>
<sequence length="110" mass="12391">MMERTLKARLIENALLYVGIALMIAAVVFWCLIEMLLKVRKASITDDLLLTLQWVQDMGTVFIFAVGVAVGVAGFLYAAVRAWQAFQGGGNKEKHPWERYFFPFCCLVSV</sequence>
<reference evidence="2" key="1">
    <citation type="submission" date="2023-04" db="EMBL/GenBank/DDBJ databases">
        <title>Co-integrate Col3M blaNDM-1-harbouring plasmids in clinical Providencia rettgeri isolates from Argentina.</title>
        <authorList>
            <person name="de Belder D."/>
            <person name="Martino F."/>
            <person name="Tijet N."/>
            <person name="Melano R.G."/>
            <person name="Faccone D."/>
            <person name="de Mendieta J.M."/>
            <person name="Rapoport M."/>
            <person name="Albornoz E."/>
            <person name="Petroni A."/>
            <person name="Tuduri E."/>
            <person name="Derdoy L."/>
            <person name="Cogut S."/>
            <person name="Errecalde L."/>
            <person name="Pasteran F."/>
            <person name="Corso A."/>
            <person name="Gomez S.A."/>
        </authorList>
    </citation>
    <scope>NUCLEOTIDE SEQUENCE</scope>
    <source>
        <strain evidence="2">PreM15628</strain>
        <plasmid evidence="2">p15628B_125</plasmid>
    </source>
</reference>
<accession>A0AAJ6FS35</accession>
<organism evidence="2 3">
    <name type="scientific">Providencia rettgeri</name>
    <dbReference type="NCBI Taxonomy" id="587"/>
    <lineage>
        <taxon>Bacteria</taxon>
        <taxon>Pseudomonadati</taxon>
        <taxon>Pseudomonadota</taxon>
        <taxon>Gammaproteobacteria</taxon>
        <taxon>Enterobacterales</taxon>
        <taxon>Morganellaceae</taxon>
        <taxon>Providencia</taxon>
    </lineage>
</organism>
<geneLocation type="plasmid" evidence="2 3">
    <name>p15628B_125</name>
</geneLocation>
<evidence type="ECO:0000313" key="2">
    <source>
        <dbReference type="EMBL" id="WHT96117.1"/>
    </source>
</evidence>
<dbReference type="EMBL" id="CP123374">
    <property type="protein sequence ID" value="WHT96117.1"/>
    <property type="molecule type" value="Genomic_DNA"/>
</dbReference>
<evidence type="ECO:0000313" key="3">
    <source>
        <dbReference type="Proteomes" id="UP000682358"/>
    </source>
</evidence>
<feature type="transmembrane region" description="Helical" evidence="1">
    <location>
        <begin position="14"/>
        <end position="37"/>
    </location>
</feature>
<dbReference type="AlphaFoldDB" id="A0AAJ6FS35"/>
<protein>
    <submittedName>
        <fullName evidence="2">Uncharacterized protein</fullName>
    </submittedName>
</protein>
<name>A0AAJ6FS35_PRORE</name>
<feature type="transmembrane region" description="Helical" evidence="1">
    <location>
        <begin position="58"/>
        <end position="80"/>
    </location>
</feature>
<keyword evidence="2" id="KW-0614">Plasmid</keyword>
<keyword evidence="1" id="KW-0472">Membrane</keyword>
<proteinExistence type="predicted"/>